<name>W8KRP0_9GAMM</name>
<accession>W8KRP0</accession>
<dbReference type="Proteomes" id="UP000019442">
    <property type="component" value="Chromosome"/>
</dbReference>
<dbReference type="EMBL" id="CP007268">
    <property type="protein sequence ID" value="AHK79647.1"/>
    <property type="molecule type" value="Genomic_DNA"/>
</dbReference>
<dbReference type="Gene3D" id="3.40.50.280">
    <property type="entry name" value="Cobalamin-binding domain"/>
    <property type="match status" value="1"/>
</dbReference>
<organism evidence="2 3">
    <name type="scientific">Ectothiorhodospira haloalkaliphila</name>
    <dbReference type="NCBI Taxonomy" id="421628"/>
    <lineage>
        <taxon>Bacteria</taxon>
        <taxon>Pseudomonadati</taxon>
        <taxon>Pseudomonadota</taxon>
        <taxon>Gammaproteobacteria</taxon>
        <taxon>Chromatiales</taxon>
        <taxon>Ectothiorhodospiraceae</taxon>
        <taxon>Ectothiorhodospira</taxon>
    </lineage>
</organism>
<dbReference type="InterPro" id="IPR006158">
    <property type="entry name" value="Cobalamin-bd"/>
</dbReference>
<dbReference type="GO" id="GO:0046872">
    <property type="term" value="F:metal ion binding"/>
    <property type="evidence" value="ECO:0007669"/>
    <property type="project" value="InterPro"/>
</dbReference>
<dbReference type="GO" id="GO:0031419">
    <property type="term" value="F:cobalamin binding"/>
    <property type="evidence" value="ECO:0007669"/>
    <property type="project" value="InterPro"/>
</dbReference>
<dbReference type="RefSeq" id="WP_025282123.1">
    <property type="nucleotide sequence ID" value="NZ_CP007268.1"/>
</dbReference>
<dbReference type="InterPro" id="IPR036724">
    <property type="entry name" value="Cobalamin-bd_sf"/>
</dbReference>
<dbReference type="InterPro" id="IPR036594">
    <property type="entry name" value="Meth_synthase_dom"/>
</dbReference>
<keyword evidence="3" id="KW-1185">Reference proteome</keyword>
<evidence type="ECO:0000313" key="2">
    <source>
        <dbReference type="EMBL" id="AHK79647.1"/>
    </source>
</evidence>
<dbReference type="SUPFAM" id="SSF52242">
    <property type="entry name" value="Cobalamin (vitamin B12)-binding domain"/>
    <property type="match status" value="1"/>
</dbReference>
<sequence length="357" mass="39814">MPVEEVAAEAFRARRGQLVNAVAFRMGQDSRLGEWLGSHSPRLMDSTRRHHAAFMGEVMAGNDARLLEQALAWVYATYHNQGVSFEFFLHEWKTWGDVITEILPAREAEAILPIYEWMVQHHDELIEAAHQYRTRRVSVQPCWEEDYQYIVDHLIQGDTTGVIDRCHGLLLDGMPYESLLQNLFYPAMVDVGARWEAGQLSVTMEHQTTAMVYRVLAALYYDQPFPESDRGRGLVSPVSNEFHEMGSWMLAVSLELDGWDITLLTADTPPETLVATVLEERPRFVALSVTLVGNVAEARATVASLRAALGPDDATPIVVGGQAFQDAPWLVQSVNADLHLESATAAVAWARSLGDPA</sequence>
<dbReference type="Pfam" id="PF02310">
    <property type="entry name" value="B12-binding"/>
    <property type="match status" value="1"/>
</dbReference>
<dbReference type="CDD" id="cd02065">
    <property type="entry name" value="B12-binding_like"/>
    <property type="match status" value="1"/>
</dbReference>
<reference evidence="3" key="2">
    <citation type="submission" date="2014-02" db="EMBL/GenBank/DDBJ databases">
        <title>Draft Genome Sequence of extremely halophilic bacteria Halorhodospira halochloris.</title>
        <authorList>
            <person name="Singh K.S."/>
        </authorList>
    </citation>
    <scope>NUCLEOTIDE SEQUENCE [LARGE SCALE GENOMIC DNA]</scope>
    <source>
        <strain evidence="3">A</strain>
    </source>
</reference>
<protein>
    <submittedName>
        <fullName evidence="2">Cobalamin-binding protein</fullName>
    </submittedName>
</protein>
<reference evidence="2 3" key="1">
    <citation type="journal article" date="2014" name="J Genomics">
        <title>Draft Genome Sequence of the Extremely Halophilic Phototrophic Purple Sulfur Bacterium Halorhodospira halochloris.</title>
        <authorList>
            <person name="Singh K.S."/>
            <person name="Kirksey J."/>
            <person name="Hoff W.D."/>
            <person name="Deole R."/>
        </authorList>
    </citation>
    <scope>NUCLEOTIDE SEQUENCE [LARGE SCALE GENOMIC DNA]</scope>
    <source>
        <strain evidence="2 3">A</strain>
    </source>
</reference>
<dbReference type="Gene3D" id="1.10.1240.10">
    <property type="entry name" value="Methionine synthase domain"/>
    <property type="match status" value="1"/>
</dbReference>
<dbReference type="PROSITE" id="PS51332">
    <property type="entry name" value="B12_BINDING"/>
    <property type="match status" value="1"/>
</dbReference>
<dbReference type="AlphaFoldDB" id="W8KRP0"/>
<evidence type="ECO:0000313" key="3">
    <source>
        <dbReference type="Proteomes" id="UP000019442"/>
    </source>
</evidence>
<feature type="domain" description="B12-binding" evidence="1">
    <location>
        <begin position="230"/>
        <end position="357"/>
    </location>
</feature>
<proteinExistence type="predicted"/>
<dbReference type="KEGG" id="hhc:M911_11285"/>
<dbReference type="Pfam" id="PF02607">
    <property type="entry name" value="B12-binding_2"/>
    <property type="match status" value="1"/>
</dbReference>
<dbReference type="HOGENOM" id="CLU_064060_0_0_6"/>
<dbReference type="InterPro" id="IPR003759">
    <property type="entry name" value="Cbl-bd_cap"/>
</dbReference>
<gene>
    <name evidence="2" type="ORF">M911_11285</name>
</gene>
<evidence type="ECO:0000259" key="1">
    <source>
        <dbReference type="PROSITE" id="PS51332"/>
    </source>
</evidence>